<dbReference type="CDD" id="cd02982">
    <property type="entry name" value="PDI_b'_family"/>
    <property type="match status" value="1"/>
</dbReference>
<evidence type="ECO:0000256" key="7">
    <source>
        <dbReference type="ARBA" id="ARBA00022824"/>
    </source>
</evidence>
<feature type="region of interest" description="Disordered" evidence="14">
    <location>
        <begin position="474"/>
        <end position="494"/>
    </location>
</feature>
<keyword evidence="17" id="KW-1185">Reference proteome</keyword>
<keyword evidence="9 13" id="KW-0413">Isomerase</keyword>
<organism evidence="16 17">
    <name type="scientific">Rhynchophorus ferrugineus</name>
    <name type="common">Red palm weevil</name>
    <name type="synonym">Curculio ferrugineus</name>
    <dbReference type="NCBI Taxonomy" id="354439"/>
    <lineage>
        <taxon>Eukaryota</taxon>
        <taxon>Metazoa</taxon>
        <taxon>Ecdysozoa</taxon>
        <taxon>Arthropoda</taxon>
        <taxon>Hexapoda</taxon>
        <taxon>Insecta</taxon>
        <taxon>Pterygota</taxon>
        <taxon>Neoptera</taxon>
        <taxon>Endopterygota</taxon>
        <taxon>Coleoptera</taxon>
        <taxon>Polyphaga</taxon>
        <taxon>Cucujiformia</taxon>
        <taxon>Curculionidae</taxon>
        <taxon>Dryophthorinae</taxon>
        <taxon>Rhynchophorus</taxon>
    </lineage>
</organism>
<keyword evidence="8 11" id="KW-1015">Disulfide bond</keyword>
<dbReference type="PANTHER" id="PTHR18929:SF240">
    <property type="entry name" value="PROTEIN DISULFIDE-ISOMERASE"/>
    <property type="match status" value="1"/>
</dbReference>
<evidence type="ECO:0000256" key="8">
    <source>
        <dbReference type="ARBA" id="ARBA00023157"/>
    </source>
</evidence>
<evidence type="ECO:0000256" key="14">
    <source>
        <dbReference type="SAM" id="MobiDB-lite"/>
    </source>
</evidence>
<feature type="domain" description="Thioredoxin" evidence="15">
    <location>
        <begin position="332"/>
        <end position="473"/>
    </location>
</feature>
<dbReference type="GO" id="GO:0003756">
    <property type="term" value="F:protein disulfide isomerase activity"/>
    <property type="evidence" value="ECO:0007669"/>
    <property type="project" value="UniProtKB-EC"/>
</dbReference>
<dbReference type="AlphaFoldDB" id="A0A834M0Q8"/>
<evidence type="ECO:0000256" key="3">
    <source>
        <dbReference type="ARBA" id="ARBA00006347"/>
    </source>
</evidence>
<dbReference type="Pfam" id="PF00085">
    <property type="entry name" value="Thioredoxin"/>
    <property type="match status" value="2"/>
</dbReference>
<dbReference type="CDD" id="cd02981">
    <property type="entry name" value="PDI_b_family"/>
    <property type="match status" value="1"/>
</dbReference>
<comment type="similarity">
    <text evidence="3 12">Belongs to the protein disulfide isomerase family.</text>
</comment>
<dbReference type="GO" id="GO:0006457">
    <property type="term" value="P:protein folding"/>
    <property type="evidence" value="ECO:0007669"/>
    <property type="project" value="TreeGrafter"/>
</dbReference>
<dbReference type="PRINTS" id="PR00421">
    <property type="entry name" value="THIOREDOXIN"/>
</dbReference>
<dbReference type="Pfam" id="PF13848">
    <property type="entry name" value="Thioredoxin_6"/>
    <property type="match status" value="1"/>
</dbReference>
<dbReference type="FunFam" id="3.40.30.10:FF:000042">
    <property type="entry name" value="protein disulfide-isomerase A2"/>
    <property type="match status" value="1"/>
</dbReference>
<dbReference type="Proteomes" id="UP000625711">
    <property type="component" value="Unassembled WGS sequence"/>
</dbReference>
<evidence type="ECO:0000313" key="16">
    <source>
        <dbReference type="EMBL" id="KAF7266518.1"/>
    </source>
</evidence>
<feature type="chain" id="PRO_5033092832" description="Protein disulfide-isomerase" evidence="13">
    <location>
        <begin position="20"/>
        <end position="494"/>
    </location>
</feature>
<evidence type="ECO:0000256" key="10">
    <source>
        <dbReference type="ARBA" id="ARBA00023284"/>
    </source>
</evidence>
<dbReference type="OrthoDB" id="72053at2759"/>
<evidence type="ECO:0000313" key="17">
    <source>
        <dbReference type="Proteomes" id="UP000625711"/>
    </source>
</evidence>
<dbReference type="EC" id="5.3.4.1" evidence="4 13"/>
<keyword evidence="6" id="KW-0677">Repeat</keyword>
<reference evidence="16" key="1">
    <citation type="submission" date="2020-08" db="EMBL/GenBank/DDBJ databases">
        <title>Genome sequencing and assembly of the red palm weevil Rhynchophorus ferrugineus.</title>
        <authorList>
            <person name="Dias G.B."/>
            <person name="Bergman C.M."/>
            <person name="Manee M."/>
        </authorList>
    </citation>
    <scope>NUCLEOTIDE SEQUENCE</scope>
    <source>
        <strain evidence="16">AA-2017</strain>
        <tissue evidence="16">Whole larva</tissue>
    </source>
</reference>
<dbReference type="InterPro" id="IPR017937">
    <property type="entry name" value="Thioredoxin_CS"/>
</dbReference>
<dbReference type="FunFam" id="3.40.30.10:FF:000023">
    <property type="entry name" value="Protein disulfide-isomerase"/>
    <property type="match status" value="1"/>
</dbReference>
<evidence type="ECO:0000256" key="12">
    <source>
        <dbReference type="RuleBase" id="RU004208"/>
    </source>
</evidence>
<evidence type="ECO:0000256" key="6">
    <source>
        <dbReference type="ARBA" id="ARBA00022737"/>
    </source>
</evidence>
<evidence type="ECO:0000256" key="11">
    <source>
        <dbReference type="PIRSR" id="PIRSR605792-51"/>
    </source>
</evidence>
<name>A0A834M0Q8_RHYFE</name>
<dbReference type="PROSITE" id="PS00194">
    <property type="entry name" value="THIOREDOXIN_1"/>
    <property type="match status" value="2"/>
</dbReference>
<comment type="catalytic activity">
    <reaction evidence="1 13">
        <text>Catalyzes the rearrangement of -S-S- bonds in proteins.</text>
        <dbReference type="EC" id="5.3.4.1"/>
    </reaction>
</comment>
<comment type="subcellular location">
    <subcellularLocation>
        <location evidence="2">Endoplasmic reticulum lumen</location>
    </subcellularLocation>
</comment>
<feature type="disulfide bond" description="Redox-active" evidence="11">
    <location>
        <begin position="55"/>
        <end position="58"/>
    </location>
</feature>
<evidence type="ECO:0000256" key="13">
    <source>
        <dbReference type="RuleBase" id="RU361130"/>
    </source>
</evidence>
<evidence type="ECO:0000256" key="2">
    <source>
        <dbReference type="ARBA" id="ARBA00004319"/>
    </source>
</evidence>
<comment type="caution">
    <text evidence="16">The sequence shown here is derived from an EMBL/GenBank/DDBJ whole genome shotgun (WGS) entry which is preliminary data.</text>
</comment>
<dbReference type="FunFam" id="3.40.30.10:FF:000030">
    <property type="entry name" value="Protein disulfide-isomerase"/>
    <property type="match status" value="1"/>
</dbReference>
<dbReference type="Gene3D" id="3.40.30.10">
    <property type="entry name" value="Glutaredoxin"/>
    <property type="match status" value="4"/>
</dbReference>
<dbReference type="EMBL" id="JAACXV010014534">
    <property type="protein sequence ID" value="KAF7266518.1"/>
    <property type="molecule type" value="Genomic_DNA"/>
</dbReference>
<dbReference type="GO" id="GO:0034976">
    <property type="term" value="P:response to endoplasmic reticulum stress"/>
    <property type="evidence" value="ECO:0007669"/>
    <property type="project" value="TreeGrafter"/>
</dbReference>
<feature type="domain" description="Thioredoxin" evidence="15">
    <location>
        <begin position="11"/>
        <end position="133"/>
    </location>
</feature>
<proteinExistence type="inferred from homology"/>
<dbReference type="PROSITE" id="PS51352">
    <property type="entry name" value="THIOREDOXIN_2"/>
    <property type="match status" value="2"/>
</dbReference>
<accession>A0A834M0Q8</accession>
<dbReference type="InterPro" id="IPR005792">
    <property type="entry name" value="Prot_disulphide_isomerase"/>
</dbReference>
<feature type="disulfide bond" description="Redox-active" evidence="11">
    <location>
        <begin position="396"/>
        <end position="399"/>
    </location>
</feature>
<keyword evidence="5 13" id="KW-0732">Signal</keyword>
<gene>
    <name evidence="16" type="ORF">GWI33_020158</name>
</gene>
<evidence type="ECO:0000256" key="1">
    <source>
        <dbReference type="ARBA" id="ARBA00001182"/>
    </source>
</evidence>
<evidence type="ECO:0000259" key="15">
    <source>
        <dbReference type="PROSITE" id="PS51352"/>
    </source>
</evidence>
<dbReference type="FunFam" id="3.40.30.10:FF:000027">
    <property type="entry name" value="protein disulfide-isomerase A2"/>
    <property type="match status" value="1"/>
</dbReference>
<dbReference type="InterPro" id="IPR013766">
    <property type="entry name" value="Thioredoxin_domain"/>
</dbReference>
<dbReference type="NCBIfam" id="TIGR01130">
    <property type="entry name" value="ER_PDI_fam"/>
    <property type="match status" value="1"/>
</dbReference>
<sequence length="494" mass="55525">MIFPTVLAVFFLFGVISQADEIQTEQGVLVLNKANFDTAIKENEFILVEFYAPWCGHCKALAPEYEKAAKALAEKESSVKLAKVDATEESELAEQFGIRGYPTLKFFRSGTPTDYSGGRQANDIVSWLLKKSGPPATSLSTLEDAKKFIDSSDIAVVGFFKDQDSDLAKTFLATAVLVEDAVFGLTDNEEIASNYQAKDNTVVLFKKFDENQVTYEGEAEESSLKKFIQAYSFPLLVEFNHETAQKIFGGEIKSHLLFFLDKSTDNYQTVTDVARDVAKNYRGQLLFVALDATEPDHERILEFFGMKKTDVPTVRLIKLEEDMAKYKPESEELTAENLQKFVQDYLDGKLKQHLLSQDLPEDWNANPVKVLVSTNFDSVALDEAKDVLVEFYAPWCGHCKQLEPIYEKIAEHFKENEDVVIAKIDSTANELETIKITSFPTIKLFKKGTNEVVDYNGHRTFDALTKFVESGGVEEVPEANISESETDEPARDEL</sequence>
<dbReference type="InterPro" id="IPR005788">
    <property type="entry name" value="PDI_thioredoxin-like_dom"/>
</dbReference>
<evidence type="ECO:0000256" key="9">
    <source>
        <dbReference type="ARBA" id="ARBA00023235"/>
    </source>
</evidence>
<evidence type="ECO:0000256" key="4">
    <source>
        <dbReference type="ARBA" id="ARBA00012723"/>
    </source>
</evidence>
<feature type="signal peptide" evidence="13">
    <location>
        <begin position="1"/>
        <end position="19"/>
    </location>
</feature>
<dbReference type="CDD" id="cd02995">
    <property type="entry name" value="PDI_a_PDI_a'_C"/>
    <property type="match status" value="1"/>
</dbReference>
<dbReference type="PANTHER" id="PTHR18929">
    <property type="entry name" value="PROTEIN DISULFIDE ISOMERASE"/>
    <property type="match status" value="1"/>
</dbReference>
<dbReference type="InterPro" id="IPR036249">
    <property type="entry name" value="Thioredoxin-like_sf"/>
</dbReference>
<dbReference type="SUPFAM" id="SSF52833">
    <property type="entry name" value="Thioredoxin-like"/>
    <property type="match status" value="4"/>
</dbReference>
<evidence type="ECO:0000256" key="5">
    <source>
        <dbReference type="ARBA" id="ARBA00022729"/>
    </source>
</evidence>
<keyword evidence="10 11" id="KW-0676">Redox-active center</keyword>
<dbReference type="CDD" id="cd02961">
    <property type="entry name" value="PDI_a_family"/>
    <property type="match status" value="1"/>
</dbReference>
<protein>
    <recommendedName>
        <fullName evidence="4 13">Protein disulfide-isomerase</fullName>
        <ecNumber evidence="4 13">5.3.4.1</ecNumber>
    </recommendedName>
</protein>
<dbReference type="NCBIfam" id="TIGR01126">
    <property type="entry name" value="pdi_dom"/>
    <property type="match status" value="2"/>
</dbReference>
<keyword evidence="7" id="KW-0256">Endoplasmic reticulum</keyword>
<dbReference type="GO" id="GO:0005788">
    <property type="term" value="C:endoplasmic reticulum lumen"/>
    <property type="evidence" value="ECO:0007669"/>
    <property type="project" value="UniProtKB-SubCell"/>
</dbReference>